<dbReference type="PANTHER" id="PTHR46890:SF50">
    <property type="entry name" value="RNA-DIRECTED DNA POLYMERASE, EUKARYOTA, REVERSE TRANSCRIPTASE ZINC-BINDING DOMAIN PROTEIN-RELATED"/>
    <property type="match status" value="1"/>
</dbReference>
<evidence type="ECO:0008006" key="3">
    <source>
        <dbReference type="Google" id="ProtNLM"/>
    </source>
</evidence>
<dbReference type="EMBL" id="QGNW01000004">
    <property type="protein sequence ID" value="RVX22281.1"/>
    <property type="molecule type" value="Genomic_DNA"/>
</dbReference>
<dbReference type="Proteomes" id="UP000288805">
    <property type="component" value="Unassembled WGS sequence"/>
</dbReference>
<proteinExistence type="predicted"/>
<dbReference type="PANTHER" id="PTHR46890">
    <property type="entry name" value="NON-LTR RETROLELEMENT REVERSE TRANSCRIPTASE-LIKE PROTEIN-RELATED"/>
    <property type="match status" value="1"/>
</dbReference>
<gene>
    <name evidence="1" type="ORF">CK203_001560</name>
</gene>
<name>A0A438KM47_VITVI</name>
<dbReference type="InterPro" id="IPR052343">
    <property type="entry name" value="Retrotransposon-Effector_Assoc"/>
</dbReference>
<protein>
    <recommendedName>
        <fullName evidence="3">Reverse transcriptase domain-containing protein</fullName>
    </recommendedName>
</protein>
<accession>A0A438KM47</accession>
<evidence type="ECO:0000313" key="2">
    <source>
        <dbReference type="Proteomes" id="UP000288805"/>
    </source>
</evidence>
<reference evidence="1 2" key="1">
    <citation type="journal article" date="2018" name="PLoS Genet.">
        <title>Population sequencing reveals clonal diversity and ancestral inbreeding in the grapevine cultivar Chardonnay.</title>
        <authorList>
            <person name="Roach M.J."/>
            <person name="Johnson D.L."/>
            <person name="Bohlmann J."/>
            <person name="van Vuuren H.J."/>
            <person name="Jones S.J."/>
            <person name="Pretorius I.S."/>
            <person name="Schmidt S.A."/>
            <person name="Borneman A.R."/>
        </authorList>
    </citation>
    <scope>NUCLEOTIDE SEQUENCE [LARGE SCALE GENOMIC DNA]</scope>
    <source>
        <strain evidence="2">cv. Chardonnay</strain>
        <tissue evidence="1">Leaf</tissue>
    </source>
</reference>
<evidence type="ECO:0000313" key="1">
    <source>
        <dbReference type="EMBL" id="RVX22281.1"/>
    </source>
</evidence>
<organism evidence="1 2">
    <name type="scientific">Vitis vinifera</name>
    <name type="common">Grape</name>
    <dbReference type="NCBI Taxonomy" id="29760"/>
    <lineage>
        <taxon>Eukaryota</taxon>
        <taxon>Viridiplantae</taxon>
        <taxon>Streptophyta</taxon>
        <taxon>Embryophyta</taxon>
        <taxon>Tracheophyta</taxon>
        <taxon>Spermatophyta</taxon>
        <taxon>Magnoliopsida</taxon>
        <taxon>eudicotyledons</taxon>
        <taxon>Gunneridae</taxon>
        <taxon>Pentapetalae</taxon>
        <taxon>rosids</taxon>
        <taxon>Vitales</taxon>
        <taxon>Vitaceae</taxon>
        <taxon>Viteae</taxon>
        <taxon>Vitis</taxon>
    </lineage>
</organism>
<sequence>MASAHRRNNAMGRIKVNGEWLVEEQEVKEGIVNSFQQLLTEDMVWQADIGIFSAQNAFVMGRQILDASLIANEVLQRWALGTSGWDGCGAVYLLPKFSILVNGVPAGFFPSTRGLRQGDPLSPYLFVMGMEILDVLIRRAVEGASKDQVSHLSWILFWFEAASGLRMNLAKSEIIPVGEVEEILELAAELGCRVGSLPSHYLGSPLGVPIGLLLCGMEWKRGSGGDLRFGKDSIFPKGGGSLL</sequence>
<comment type="caution">
    <text evidence="1">The sequence shown here is derived from an EMBL/GenBank/DDBJ whole genome shotgun (WGS) entry which is preliminary data.</text>
</comment>
<dbReference type="AlphaFoldDB" id="A0A438KM47"/>